<dbReference type="EMBL" id="KQ257466">
    <property type="protein sequence ID" value="KNC96844.1"/>
    <property type="molecule type" value="Genomic_DNA"/>
</dbReference>
<dbReference type="STRING" id="645134.A0A0L0H791"/>
<protein>
    <submittedName>
        <fullName evidence="8">2,3-diketo-5-methylthio-1-phosphopentane phosphatase</fullName>
    </submittedName>
</protein>
<keyword evidence="4 7" id="KW-0460">Magnesium</keyword>
<dbReference type="VEuPathDB" id="FungiDB:SPPG_07676"/>
<dbReference type="eggNOG" id="KOG3120">
    <property type="taxonomic scope" value="Eukaryota"/>
</dbReference>
<dbReference type="InterPro" id="IPR023214">
    <property type="entry name" value="HAD_sf"/>
</dbReference>
<dbReference type="InParanoid" id="A0A0L0H791"/>
<feature type="binding site" evidence="7">
    <location>
        <position position="183"/>
    </location>
    <ligand>
        <name>Mg(2+)</name>
        <dbReference type="ChEBI" id="CHEBI:18420"/>
    </ligand>
</feature>
<comment type="cofactor">
    <cofactor evidence="1 7">
        <name>Mg(2+)</name>
        <dbReference type="ChEBI" id="CHEBI:18420"/>
    </cofactor>
</comment>
<evidence type="ECO:0000313" key="8">
    <source>
        <dbReference type="EMBL" id="KNC96844.1"/>
    </source>
</evidence>
<gene>
    <name evidence="8" type="ORF">SPPG_07676</name>
</gene>
<feature type="binding site" evidence="6">
    <location>
        <position position="102"/>
    </location>
    <ligand>
        <name>substrate</name>
    </ligand>
</feature>
<dbReference type="PIRSF" id="PIRSF031051">
    <property type="entry name" value="PyrdxlP_Pase_PHOSPHO2"/>
    <property type="match status" value="1"/>
</dbReference>
<dbReference type="InterPro" id="IPR016965">
    <property type="entry name" value="Pase_PHOSPHO-typ"/>
</dbReference>
<reference evidence="8 9" key="1">
    <citation type="submission" date="2009-08" db="EMBL/GenBank/DDBJ databases">
        <title>The Genome Sequence of Spizellomyces punctatus strain DAOM BR117.</title>
        <authorList>
            <consortium name="The Broad Institute Genome Sequencing Platform"/>
            <person name="Russ C."/>
            <person name="Cuomo C."/>
            <person name="Shea T."/>
            <person name="Young S.K."/>
            <person name="Zeng Q."/>
            <person name="Koehrsen M."/>
            <person name="Haas B."/>
            <person name="Borodovsky M."/>
            <person name="Guigo R."/>
            <person name="Alvarado L."/>
            <person name="Berlin A."/>
            <person name="Bochicchio J."/>
            <person name="Borenstein D."/>
            <person name="Chapman S."/>
            <person name="Chen Z."/>
            <person name="Engels R."/>
            <person name="Freedman E."/>
            <person name="Gellesch M."/>
            <person name="Goldberg J."/>
            <person name="Griggs A."/>
            <person name="Gujja S."/>
            <person name="Heiman D."/>
            <person name="Hepburn T."/>
            <person name="Howarth C."/>
            <person name="Jen D."/>
            <person name="Larson L."/>
            <person name="Lewis B."/>
            <person name="Mehta T."/>
            <person name="Park D."/>
            <person name="Pearson M."/>
            <person name="Roberts A."/>
            <person name="Saif S."/>
            <person name="Shenoy N."/>
            <person name="Sisk P."/>
            <person name="Stolte C."/>
            <person name="Sykes S."/>
            <person name="Thomson T."/>
            <person name="Walk T."/>
            <person name="White J."/>
            <person name="Yandava C."/>
            <person name="Burger G."/>
            <person name="Gray M.W."/>
            <person name="Holland P.W.H."/>
            <person name="King N."/>
            <person name="Lang F.B.F."/>
            <person name="Roger A.J."/>
            <person name="Ruiz-Trillo I."/>
            <person name="Lander E."/>
            <person name="Nusbaum C."/>
        </authorList>
    </citation>
    <scope>NUCLEOTIDE SEQUENCE [LARGE SCALE GENOMIC DNA]</scope>
    <source>
        <strain evidence="8 9">DAOM BR117</strain>
    </source>
</reference>
<sequence>MTAQKTLKPFLIAFDFDWTLIDEDSDRYIFSTLSPPLLKKLYELHGTVQWTDLMAQLHEEMFLSGVSAQEVLEAWRGIPFNPATAKAITKATAHAKLIILSDSNTVAIKEILETHALTPHFDTIITNPAHFDSTGCLLVHRLIPPTTPHSCPNGCAVNICKGQALMEYIHTHGPFDHIIYVGDGRNDLCPATKLSSTDYVLPRTGHALASLLSPTSPVTSPGLPDPVRSVPDSVVRKVCARVVFWKDGGELERVLDEVLGGVQDGV</sequence>
<name>A0A0L0H791_SPIPD</name>
<evidence type="ECO:0000256" key="6">
    <source>
        <dbReference type="PIRSR" id="PIRSR031051-2"/>
    </source>
</evidence>
<feature type="binding site" evidence="6">
    <location>
        <position position="26"/>
    </location>
    <ligand>
        <name>substrate</name>
    </ligand>
</feature>
<dbReference type="OMA" id="HNLADCF"/>
<dbReference type="GO" id="GO:0046872">
    <property type="term" value="F:metal ion binding"/>
    <property type="evidence" value="ECO:0007669"/>
    <property type="project" value="UniProtKB-KW"/>
</dbReference>
<evidence type="ECO:0000256" key="4">
    <source>
        <dbReference type="ARBA" id="ARBA00022842"/>
    </source>
</evidence>
<dbReference type="PANTHER" id="PTHR20889">
    <property type="entry name" value="PHOSPHATASE, ORPHAN 1, 2"/>
    <property type="match status" value="1"/>
</dbReference>
<feature type="active site" description="Nucleophile" evidence="5">
    <location>
        <position position="15"/>
    </location>
</feature>
<evidence type="ECO:0000256" key="2">
    <source>
        <dbReference type="ARBA" id="ARBA00022723"/>
    </source>
</evidence>
<evidence type="ECO:0000256" key="5">
    <source>
        <dbReference type="PIRSR" id="PIRSR031051-1"/>
    </source>
</evidence>
<evidence type="ECO:0000256" key="7">
    <source>
        <dbReference type="PIRSR" id="PIRSR031051-3"/>
    </source>
</evidence>
<dbReference type="Pfam" id="PF06888">
    <property type="entry name" value="Put_Phosphatase"/>
    <property type="match status" value="1"/>
</dbReference>
<dbReference type="Gene3D" id="3.40.50.1000">
    <property type="entry name" value="HAD superfamily/HAD-like"/>
    <property type="match status" value="1"/>
</dbReference>
<organism evidence="8 9">
    <name type="scientific">Spizellomyces punctatus (strain DAOM BR117)</name>
    <dbReference type="NCBI Taxonomy" id="645134"/>
    <lineage>
        <taxon>Eukaryota</taxon>
        <taxon>Fungi</taxon>
        <taxon>Fungi incertae sedis</taxon>
        <taxon>Chytridiomycota</taxon>
        <taxon>Chytridiomycota incertae sedis</taxon>
        <taxon>Chytridiomycetes</taxon>
        <taxon>Spizellomycetales</taxon>
        <taxon>Spizellomycetaceae</taxon>
        <taxon>Spizellomyces</taxon>
    </lineage>
</organism>
<dbReference type="AlphaFoldDB" id="A0A0L0H791"/>
<feature type="active site" description="Proton donor" evidence="5">
    <location>
        <position position="17"/>
    </location>
</feature>
<dbReference type="NCBIfam" id="TIGR01488">
    <property type="entry name" value="HAD-SF-IB"/>
    <property type="match status" value="1"/>
</dbReference>
<dbReference type="PANTHER" id="PTHR20889:SF12">
    <property type="entry name" value="LP01149P"/>
    <property type="match status" value="1"/>
</dbReference>
<feature type="binding site" evidence="7">
    <location>
        <position position="15"/>
    </location>
    <ligand>
        <name>Mg(2+)</name>
        <dbReference type="ChEBI" id="CHEBI:18420"/>
    </ligand>
</feature>
<evidence type="ECO:0000256" key="1">
    <source>
        <dbReference type="ARBA" id="ARBA00001946"/>
    </source>
</evidence>
<accession>A0A0L0H791</accession>
<keyword evidence="3" id="KW-0378">Hydrolase</keyword>
<dbReference type="OrthoDB" id="10267182at2759"/>
<feature type="binding site" evidence="7">
    <location>
        <position position="17"/>
    </location>
    <ligand>
        <name>Mg(2+)</name>
        <dbReference type="ChEBI" id="CHEBI:18420"/>
    </ligand>
</feature>
<dbReference type="InterPro" id="IPR006384">
    <property type="entry name" value="HAD_hydro_PyrdxlP_Pase-like"/>
</dbReference>
<dbReference type="GO" id="GO:0016791">
    <property type="term" value="F:phosphatase activity"/>
    <property type="evidence" value="ECO:0007669"/>
    <property type="project" value="InterPro"/>
</dbReference>
<keyword evidence="2 7" id="KW-0479">Metal-binding</keyword>
<keyword evidence="9" id="KW-1185">Reference proteome</keyword>
<evidence type="ECO:0000313" key="9">
    <source>
        <dbReference type="Proteomes" id="UP000053201"/>
    </source>
</evidence>
<dbReference type="Proteomes" id="UP000053201">
    <property type="component" value="Unassembled WGS sequence"/>
</dbReference>
<dbReference type="NCBIfam" id="TIGR01489">
    <property type="entry name" value="DKMTPPase-SF"/>
    <property type="match status" value="1"/>
</dbReference>
<dbReference type="SUPFAM" id="SSF56784">
    <property type="entry name" value="HAD-like"/>
    <property type="match status" value="1"/>
</dbReference>
<evidence type="ECO:0000256" key="3">
    <source>
        <dbReference type="ARBA" id="ARBA00022801"/>
    </source>
</evidence>
<dbReference type="InterPro" id="IPR036412">
    <property type="entry name" value="HAD-like_sf"/>
</dbReference>
<dbReference type="RefSeq" id="XP_016604884.1">
    <property type="nucleotide sequence ID" value="XM_016755833.1"/>
</dbReference>
<proteinExistence type="predicted"/>
<dbReference type="GeneID" id="27690874"/>